<dbReference type="OMA" id="FEFRSIR"/>
<dbReference type="EMBL" id="KB468113">
    <property type="protein sequence ID" value="PCH41654.1"/>
    <property type="molecule type" value="Genomic_DNA"/>
</dbReference>
<evidence type="ECO:0000256" key="1">
    <source>
        <dbReference type="SAM" id="MobiDB-lite"/>
    </source>
</evidence>
<evidence type="ECO:0000313" key="3">
    <source>
        <dbReference type="Proteomes" id="UP000218811"/>
    </source>
</evidence>
<dbReference type="OrthoDB" id="2752979at2759"/>
<sequence length="269" mass="30808">MNGMPHEWQVPRPHYKDLHGSLQVVMHLKNNPTRFKDATAVEGYPFFKKYEDYWPIAAYLGRYLQACARDWRKKQSKESAKQQPKPSSRDNEVIVCSGQAERTTSCSNEFGAKKFGTSPTRSRSVSSMGTIVLSHSTRVCNHRSVKRSGWLNPVTFISRNQQAANQIALYPPVQSQRWINLVQLWCICHRPDYEYLVPQFIRAGIKSDAHLHDVARWPEAERDALLRTDMQLTAFEFRSIRMAFANLIHTIAASVAQQRSGSQDDNGRA</sequence>
<gene>
    <name evidence="2" type="ORF">WOLCODRAFT_17255</name>
</gene>
<dbReference type="AlphaFoldDB" id="A0A2H3JY46"/>
<name>A0A2H3JY46_WOLCO</name>
<proteinExistence type="predicted"/>
<reference evidence="2 3" key="1">
    <citation type="journal article" date="2012" name="Science">
        <title>The Paleozoic origin of enzymatic lignin decomposition reconstructed from 31 fungal genomes.</title>
        <authorList>
            <person name="Floudas D."/>
            <person name="Binder M."/>
            <person name="Riley R."/>
            <person name="Barry K."/>
            <person name="Blanchette R.A."/>
            <person name="Henrissat B."/>
            <person name="Martinez A.T."/>
            <person name="Otillar R."/>
            <person name="Spatafora J.W."/>
            <person name="Yadav J.S."/>
            <person name="Aerts A."/>
            <person name="Benoit I."/>
            <person name="Boyd A."/>
            <person name="Carlson A."/>
            <person name="Copeland A."/>
            <person name="Coutinho P.M."/>
            <person name="de Vries R.P."/>
            <person name="Ferreira P."/>
            <person name="Findley K."/>
            <person name="Foster B."/>
            <person name="Gaskell J."/>
            <person name="Glotzer D."/>
            <person name="Gorecki P."/>
            <person name="Heitman J."/>
            <person name="Hesse C."/>
            <person name="Hori C."/>
            <person name="Igarashi K."/>
            <person name="Jurgens J.A."/>
            <person name="Kallen N."/>
            <person name="Kersten P."/>
            <person name="Kohler A."/>
            <person name="Kuees U."/>
            <person name="Kumar T.K.A."/>
            <person name="Kuo A."/>
            <person name="LaButti K."/>
            <person name="Larrondo L.F."/>
            <person name="Lindquist E."/>
            <person name="Ling A."/>
            <person name="Lombard V."/>
            <person name="Lucas S."/>
            <person name="Lundell T."/>
            <person name="Martin R."/>
            <person name="McLaughlin D.J."/>
            <person name="Morgenstern I."/>
            <person name="Morin E."/>
            <person name="Murat C."/>
            <person name="Nagy L.G."/>
            <person name="Nolan M."/>
            <person name="Ohm R.A."/>
            <person name="Patyshakuliyeva A."/>
            <person name="Rokas A."/>
            <person name="Ruiz-Duenas F.J."/>
            <person name="Sabat G."/>
            <person name="Salamov A."/>
            <person name="Samejima M."/>
            <person name="Schmutz J."/>
            <person name="Slot J.C."/>
            <person name="St John F."/>
            <person name="Stenlid J."/>
            <person name="Sun H."/>
            <person name="Sun S."/>
            <person name="Syed K."/>
            <person name="Tsang A."/>
            <person name="Wiebenga A."/>
            <person name="Young D."/>
            <person name="Pisabarro A."/>
            <person name="Eastwood D.C."/>
            <person name="Martin F."/>
            <person name="Cullen D."/>
            <person name="Grigoriev I.V."/>
            <person name="Hibbett D.S."/>
        </authorList>
    </citation>
    <scope>NUCLEOTIDE SEQUENCE [LARGE SCALE GENOMIC DNA]</scope>
    <source>
        <strain evidence="2 3">MD-104</strain>
    </source>
</reference>
<dbReference type="Proteomes" id="UP000218811">
    <property type="component" value="Unassembled WGS sequence"/>
</dbReference>
<feature type="region of interest" description="Disordered" evidence="1">
    <location>
        <begin position="75"/>
        <end position="94"/>
    </location>
</feature>
<accession>A0A2H3JY46</accession>
<evidence type="ECO:0000313" key="2">
    <source>
        <dbReference type="EMBL" id="PCH41654.1"/>
    </source>
</evidence>
<protein>
    <submittedName>
        <fullName evidence="2">Uncharacterized protein</fullName>
    </submittedName>
</protein>
<organism evidence="2 3">
    <name type="scientific">Wolfiporia cocos (strain MD-104)</name>
    <name type="common">Brown rot fungus</name>
    <dbReference type="NCBI Taxonomy" id="742152"/>
    <lineage>
        <taxon>Eukaryota</taxon>
        <taxon>Fungi</taxon>
        <taxon>Dikarya</taxon>
        <taxon>Basidiomycota</taxon>
        <taxon>Agaricomycotina</taxon>
        <taxon>Agaricomycetes</taxon>
        <taxon>Polyporales</taxon>
        <taxon>Phaeolaceae</taxon>
        <taxon>Wolfiporia</taxon>
    </lineage>
</organism>
<keyword evidence="3" id="KW-1185">Reference proteome</keyword>